<dbReference type="CDD" id="cd07302">
    <property type="entry name" value="CHD"/>
    <property type="match status" value="1"/>
</dbReference>
<dbReference type="InterPro" id="IPR001054">
    <property type="entry name" value="A/G_cyclase"/>
</dbReference>
<dbReference type="SUPFAM" id="SSF55073">
    <property type="entry name" value="Nucleotide cyclase"/>
    <property type="match status" value="1"/>
</dbReference>
<dbReference type="Proteomes" id="UP000552954">
    <property type="component" value="Unassembled WGS sequence"/>
</dbReference>
<dbReference type="CDD" id="cd00060">
    <property type="entry name" value="FHA"/>
    <property type="match status" value="1"/>
</dbReference>
<dbReference type="Pfam" id="PF00498">
    <property type="entry name" value="FHA"/>
    <property type="match status" value="1"/>
</dbReference>
<reference evidence="3 4" key="1">
    <citation type="submission" date="2020-05" db="EMBL/GenBank/DDBJ databases">
        <authorList>
            <person name="Khan S.A."/>
            <person name="Jeon C.O."/>
            <person name="Chun B.H."/>
        </authorList>
    </citation>
    <scope>NUCLEOTIDE SEQUENCE [LARGE SCALE GENOMIC DNA]</scope>
    <source>
        <strain evidence="3 4">B156</strain>
    </source>
</reference>
<dbReference type="AlphaFoldDB" id="A0A849KB68"/>
<dbReference type="SMART" id="SM00240">
    <property type="entry name" value="FHA"/>
    <property type="match status" value="1"/>
</dbReference>
<dbReference type="SUPFAM" id="SSF49879">
    <property type="entry name" value="SMAD/FHA domain"/>
    <property type="match status" value="1"/>
</dbReference>
<dbReference type="GO" id="GO:0004016">
    <property type="term" value="F:adenylate cyclase activity"/>
    <property type="evidence" value="ECO:0007669"/>
    <property type="project" value="UniProtKB-ARBA"/>
</dbReference>
<proteinExistence type="predicted"/>
<evidence type="ECO:0000259" key="1">
    <source>
        <dbReference type="PROSITE" id="PS50006"/>
    </source>
</evidence>
<dbReference type="InterPro" id="IPR029787">
    <property type="entry name" value="Nucleotide_cyclase"/>
</dbReference>
<gene>
    <name evidence="3" type="ORF">HK415_05615</name>
</gene>
<reference evidence="3 4" key="2">
    <citation type="submission" date="2020-06" db="EMBL/GenBank/DDBJ databases">
        <title>Ramlibacter rhizophilus sp. nov., isolated from rhizosphere soil of national flower Mugunghwa from South Korea.</title>
        <authorList>
            <person name="Zheng-Fei Y."/>
            <person name="Huan T."/>
        </authorList>
    </citation>
    <scope>NUCLEOTIDE SEQUENCE [LARGE SCALE GENOMIC DNA]</scope>
    <source>
        <strain evidence="3 4">B156</strain>
    </source>
</reference>
<dbReference type="EMBL" id="JABFCS010000001">
    <property type="protein sequence ID" value="NNU42756.1"/>
    <property type="molecule type" value="Genomic_DNA"/>
</dbReference>
<dbReference type="Pfam" id="PF00211">
    <property type="entry name" value="Guanylate_cyc"/>
    <property type="match status" value="1"/>
</dbReference>
<dbReference type="GO" id="GO:0035556">
    <property type="term" value="P:intracellular signal transduction"/>
    <property type="evidence" value="ECO:0007669"/>
    <property type="project" value="InterPro"/>
</dbReference>
<feature type="domain" description="Guanylate cyclase" evidence="2">
    <location>
        <begin position="3"/>
        <end position="119"/>
    </location>
</feature>
<dbReference type="Gene3D" id="2.60.200.20">
    <property type="match status" value="1"/>
</dbReference>
<dbReference type="Gene3D" id="3.30.70.1230">
    <property type="entry name" value="Nucleotide cyclase"/>
    <property type="match status" value="1"/>
</dbReference>
<dbReference type="PROSITE" id="PS50125">
    <property type="entry name" value="GUANYLATE_CYCLASE_2"/>
    <property type="match status" value="1"/>
</dbReference>
<accession>A0A849KB68</accession>
<evidence type="ECO:0000259" key="2">
    <source>
        <dbReference type="PROSITE" id="PS50125"/>
    </source>
</evidence>
<keyword evidence="4" id="KW-1185">Reference proteome</keyword>
<dbReference type="InterPro" id="IPR050697">
    <property type="entry name" value="Adenylyl/Guanylyl_Cyclase_3/4"/>
</dbReference>
<comment type="caution">
    <text evidence="3">The sequence shown here is derived from an EMBL/GenBank/DDBJ whole genome shotgun (WGS) entry which is preliminary data.</text>
</comment>
<feature type="domain" description="FHA" evidence="1">
    <location>
        <begin position="209"/>
        <end position="252"/>
    </location>
</feature>
<dbReference type="GO" id="GO:0009190">
    <property type="term" value="P:cyclic nucleotide biosynthetic process"/>
    <property type="evidence" value="ECO:0007669"/>
    <property type="project" value="InterPro"/>
</dbReference>
<dbReference type="RefSeq" id="WP_171557196.1">
    <property type="nucleotide sequence ID" value="NZ_JABFCS010000001.1"/>
</dbReference>
<dbReference type="InterPro" id="IPR008984">
    <property type="entry name" value="SMAD_FHA_dom_sf"/>
</dbReference>
<name>A0A849KB68_9BURK</name>
<dbReference type="PROSITE" id="PS50006">
    <property type="entry name" value="FHA_DOMAIN"/>
    <property type="match status" value="1"/>
</dbReference>
<protein>
    <submittedName>
        <fullName evidence="3">Adenylate/guanylate cyclase domain-containing protein</fullName>
    </submittedName>
</protein>
<evidence type="ECO:0000313" key="4">
    <source>
        <dbReference type="Proteomes" id="UP000552954"/>
    </source>
</evidence>
<dbReference type="PANTHER" id="PTHR43081">
    <property type="entry name" value="ADENYLATE CYCLASE, TERMINAL-DIFFERENTIATION SPECIFIC-RELATED"/>
    <property type="match status" value="1"/>
</dbReference>
<dbReference type="InterPro" id="IPR000253">
    <property type="entry name" value="FHA_dom"/>
</dbReference>
<dbReference type="PANTHER" id="PTHR43081:SF1">
    <property type="entry name" value="ADENYLATE CYCLASE, TERMINAL-DIFFERENTIATION SPECIFIC"/>
    <property type="match status" value="1"/>
</dbReference>
<sequence>MASVVFADLVGSTGIFERLGDETAGRFVTQLTTALAKIFEQHNGRVVKMLGDGLFVVFPEEAQALTACIAIQERLLQKPVRPGGLGRPVQMQMGIESGEVVEIQGDCYGDAVNCAARLADLAGADQILTTQRVRDALPHGQQDQLRSLGPMYLRGKAEATEVFRVEWQPERDAEATVMGVSMFGQPPEAHLELSIAGETRRMGPRGEALTLGRSATADLHVNDSRVSRVHATVEWRGGHYVLSDASSFGTWVYFANQPEPVVLRRTECYLVGQGQIALGCDRNAEAAPVATFALVS</sequence>
<evidence type="ECO:0000313" key="3">
    <source>
        <dbReference type="EMBL" id="NNU42756.1"/>
    </source>
</evidence>
<organism evidence="3 4">
    <name type="scientific">Ramlibacter montanisoli</name>
    <dbReference type="NCBI Taxonomy" id="2732512"/>
    <lineage>
        <taxon>Bacteria</taxon>
        <taxon>Pseudomonadati</taxon>
        <taxon>Pseudomonadota</taxon>
        <taxon>Betaproteobacteria</taxon>
        <taxon>Burkholderiales</taxon>
        <taxon>Comamonadaceae</taxon>
        <taxon>Ramlibacter</taxon>
    </lineage>
</organism>